<evidence type="ECO:0000256" key="1">
    <source>
        <dbReference type="ARBA" id="ARBA00023015"/>
    </source>
</evidence>
<evidence type="ECO:0000256" key="2">
    <source>
        <dbReference type="ARBA" id="ARBA00023163"/>
    </source>
</evidence>
<evidence type="ECO:0000313" key="4">
    <source>
        <dbReference type="EMBL" id="MFC4360552.1"/>
    </source>
</evidence>
<dbReference type="Pfam" id="PF04967">
    <property type="entry name" value="HTH_10"/>
    <property type="match status" value="1"/>
</dbReference>
<reference evidence="4 5" key="1">
    <citation type="journal article" date="2019" name="Int. J. Syst. Evol. Microbiol.">
        <title>The Global Catalogue of Microorganisms (GCM) 10K type strain sequencing project: providing services to taxonomists for standard genome sequencing and annotation.</title>
        <authorList>
            <consortium name="The Broad Institute Genomics Platform"/>
            <consortium name="The Broad Institute Genome Sequencing Center for Infectious Disease"/>
            <person name="Wu L."/>
            <person name="Ma J."/>
        </authorList>
    </citation>
    <scope>NUCLEOTIDE SEQUENCE [LARGE SCALE GENOMIC DNA]</scope>
    <source>
        <strain evidence="4 5">CGMCC 1.12553</strain>
    </source>
</reference>
<comment type="caution">
    <text evidence="4">The sequence shown here is derived from an EMBL/GenBank/DDBJ whole genome shotgun (WGS) entry which is preliminary data.</text>
</comment>
<gene>
    <name evidence="4" type="ORF">ACFO0N_21605</name>
</gene>
<proteinExistence type="predicted"/>
<feature type="domain" description="HTH bat-type" evidence="3">
    <location>
        <begin position="157"/>
        <end position="208"/>
    </location>
</feature>
<keyword evidence="5" id="KW-1185">Reference proteome</keyword>
<dbReference type="RefSeq" id="WP_267620837.1">
    <property type="nucleotide sequence ID" value="NZ_JAODIW010000005.1"/>
</dbReference>
<evidence type="ECO:0000313" key="5">
    <source>
        <dbReference type="Proteomes" id="UP001595921"/>
    </source>
</evidence>
<protein>
    <submittedName>
        <fullName evidence="4">Helix-turn-helix domain-containing protein</fullName>
    </submittedName>
</protein>
<accession>A0ABD5PIJ6</accession>
<dbReference type="AlphaFoldDB" id="A0ABD5PIJ6"/>
<evidence type="ECO:0000259" key="3">
    <source>
        <dbReference type="Pfam" id="PF04967"/>
    </source>
</evidence>
<keyword evidence="1" id="KW-0805">Transcription regulation</keyword>
<organism evidence="4 5">
    <name type="scientific">Halobium salinum</name>
    <dbReference type="NCBI Taxonomy" id="1364940"/>
    <lineage>
        <taxon>Archaea</taxon>
        <taxon>Methanobacteriati</taxon>
        <taxon>Methanobacteriota</taxon>
        <taxon>Stenosarchaea group</taxon>
        <taxon>Halobacteria</taxon>
        <taxon>Halobacteriales</taxon>
        <taxon>Haloferacaceae</taxon>
        <taxon>Halobium</taxon>
    </lineage>
</organism>
<keyword evidence="2" id="KW-0804">Transcription</keyword>
<dbReference type="InterPro" id="IPR007050">
    <property type="entry name" value="HTH_bacterioopsin"/>
</dbReference>
<dbReference type="PANTHER" id="PTHR34236:SF1">
    <property type="entry name" value="DIMETHYL SULFOXIDE REDUCTASE TRANSCRIPTIONAL ACTIVATOR"/>
    <property type="match status" value="1"/>
</dbReference>
<sequence length="219" mass="24300">MSITAKIHIEHDRLALVPTLRVLDDVKIRVISQGTTNPGATVFPFLVEYDDREALESALDDDPTVASYELVDWGDGNGIYYIEHAGETKLISTIVTDVNGFLANTETKGNGWLVRLLLPNREALNSVWEYARENDISLDIIEIYGNESAGTESSYGLTLEQRVALQTAYEKGYFREPRDISLNEVAEEMGLSSTAMSGRLRRGMRNLVAATIAEPDEAE</sequence>
<dbReference type="EMBL" id="JBHSDS010000017">
    <property type="protein sequence ID" value="MFC4360552.1"/>
    <property type="molecule type" value="Genomic_DNA"/>
</dbReference>
<dbReference type="PANTHER" id="PTHR34236">
    <property type="entry name" value="DIMETHYL SULFOXIDE REDUCTASE TRANSCRIPTIONAL ACTIVATOR"/>
    <property type="match status" value="1"/>
</dbReference>
<dbReference type="Proteomes" id="UP001595921">
    <property type="component" value="Unassembled WGS sequence"/>
</dbReference>
<name>A0ABD5PIJ6_9EURY</name>